<feature type="compositionally biased region" description="Basic and acidic residues" evidence="1">
    <location>
        <begin position="74"/>
        <end position="84"/>
    </location>
</feature>
<reference evidence="3" key="1">
    <citation type="submission" date="2016-11" db="EMBL/GenBank/DDBJ databases">
        <title>The genome sequence of Colletotrichum cuscutae.</title>
        <authorList>
            <person name="Baroncelli R."/>
        </authorList>
    </citation>
    <scope>NUCLEOTIDE SEQUENCE</scope>
    <source>
        <strain evidence="3">IMI 304802</strain>
    </source>
</reference>
<dbReference type="Proteomes" id="UP001239213">
    <property type="component" value="Unassembled WGS sequence"/>
</dbReference>
<evidence type="ECO:0000313" key="3">
    <source>
        <dbReference type="EMBL" id="KAK1477597.1"/>
    </source>
</evidence>
<keyword evidence="4" id="KW-1185">Reference proteome</keyword>
<sequence length="250" mass="27247">MASLSICLPCLVTGVCMGGLYGVCGVRCGRRRRGEEGRGSQPASQPAQRREAEEEQAPFEANRVQARYISEASGRGERVDERETSSSSLTGPSLPPIHLSRGKSFRGPLALVPGLLSCALSLSLLASSPQFSPLTRRVACLFFFFFFVPRAAAGQNEREKERRGRDEPMSGVRASVGPSPQSTLMGTLDWVDPGYTNLRASESQRGWCIHACLSGRGGARRMPFANIEHCGPRNRPGTLESHTIQYTRHP</sequence>
<keyword evidence="2" id="KW-0472">Membrane</keyword>
<evidence type="ECO:0000256" key="2">
    <source>
        <dbReference type="SAM" id="Phobius"/>
    </source>
</evidence>
<feature type="region of interest" description="Disordered" evidence="1">
    <location>
        <begin position="72"/>
        <end position="97"/>
    </location>
</feature>
<evidence type="ECO:0008006" key="5">
    <source>
        <dbReference type="Google" id="ProtNLM"/>
    </source>
</evidence>
<evidence type="ECO:0000256" key="1">
    <source>
        <dbReference type="SAM" id="MobiDB-lite"/>
    </source>
</evidence>
<feature type="compositionally biased region" description="Basic and acidic residues" evidence="1">
    <location>
        <begin position="156"/>
        <end position="168"/>
    </location>
</feature>
<dbReference type="EMBL" id="MPDP01000131">
    <property type="protein sequence ID" value="KAK1477597.1"/>
    <property type="molecule type" value="Genomic_DNA"/>
</dbReference>
<keyword evidence="2" id="KW-0812">Transmembrane</keyword>
<organism evidence="3 4">
    <name type="scientific">Colletotrichum cuscutae</name>
    <dbReference type="NCBI Taxonomy" id="1209917"/>
    <lineage>
        <taxon>Eukaryota</taxon>
        <taxon>Fungi</taxon>
        <taxon>Dikarya</taxon>
        <taxon>Ascomycota</taxon>
        <taxon>Pezizomycotina</taxon>
        <taxon>Sordariomycetes</taxon>
        <taxon>Hypocreomycetidae</taxon>
        <taxon>Glomerellales</taxon>
        <taxon>Glomerellaceae</taxon>
        <taxon>Colletotrichum</taxon>
        <taxon>Colletotrichum acutatum species complex</taxon>
    </lineage>
</organism>
<comment type="caution">
    <text evidence="3">The sequence shown here is derived from an EMBL/GenBank/DDBJ whole genome shotgun (WGS) entry which is preliminary data.</text>
</comment>
<feature type="transmembrane region" description="Helical" evidence="2">
    <location>
        <begin position="6"/>
        <end position="24"/>
    </location>
</feature>
<dbReference type="AlphaFoldDB" id="A0AAI9VCK8"/>
<protein>
    <recommendedName>
        <fullName evidence="5">Transmembrane protein</fullName>
    </recommendedName>
</protein>
<gene>
    <name evidence="3" type="ORF">CCUS01_16619</name>
</gene>
<accession>A0AAI9VCK8</accession>
<feature type="region of interest" description="Disordered" evidence="1">
    <location>
        <begin position="32"/>
        <end position="58"/>
    </location>
</feature>
<evidence type="ECO:0000313" key="4">
    <source>
        <dbReference type="Proteomes" id="UP001239213"/>
    </source>
</evidence>
<name>A0AAI9VCK8_9PEZI</name>
<proteinExistence type="predicted"/>
<feature type="region of interest" description="Disordered" evidence="1">
    <location>
        <begin position="155"/>
        <end position="179"/>
    </location>
</feature>
<keyword evidence="2" id="KW-1133">Transmembrane helix</keyword>